<dbReference type="InterPro" id="IPR032807">
    <property type="entry name" value="GNVR"/>
</dbReference>
<keyword evidence="13 16" id="KW-0472">Membrane</keyword>
<evidence type="ECO:0000256" key="13">
    <source>
        <dbReference type="ARBA" id="ARBA00023136"/>
    </source>
</evidence>
<reference evidence="20 21" key="1">
    <citation type="submission" date="2018-06" db="EMBL/GenBank/DDBJ databases">
        <authorList>
            <consortium name="Pathogen Informatics"/>
            <person name="Doyle S."/>
        </authorList>
    </citation>
    <scope>NUCLEOTIDE SEQUENCE [LARGE SCALE GENOMIC DNA]</scope>
    <source>
        <strain evidence="20 21">NCTC11632</strain>
    </source>
</reference>
<dbReference type="InterPro" id="IPR050445">
    <property type="entry name" value="Bact_polysacc_biosynth/exp"/>
</dbReference>
<feature type="domain" description="Tyrosine-protein kinase G-rich" evidence="19">
    <location>
        <begin position="445"/>
        <end position="523"/>
    </location>
</feature>
<dbReference type="EC" id="2.7.10.2" evidence="4"/>
<evidence type="ECO:0000256" key="9">
    <source>
        <dbReference type="ARBA" id="ARBA00022741"/>
    </source>
</evidence>
<feature type="transmembrane region" description="Helical" evidence="16">
    <location>
        <begin position="31"/>
        <end position="49"/>
    </location>
</feature>
<dbReference type="FunFam" id="3.40.50.300:FF:000527">
    <property type="entry name" value="Tyrosine-protein kinase etk"/>
    <property type="match status" value="1"/>
</dbReference>
<evidence type="ECO:0000259" key="19">
    <source>
        <dbReference type="Pfam" id="PF13807"/>
    </source>
</evidence>
<dbReference type="NCBIfam" id="TIGR01007">
    <property type="entry name" value="eps_fam"/>
    <property type="match status" value="1"/>
</dbReference>
<dbReference type="AlphaFoldDB" id="A0A379EBN9"/>
<accession>A0A379EBN9</accession>
<evidence type="ECO:0000256" key="16">
    <source>
        <dbReference type="SAM" id="Phobius"/>
    </source>
</evidence>
<comment type="similarity">
    <text evidence="2">Belongs to the CpsD/CapB family.</text>
</comment>
<protein>
    <recommendedName>
        <fullName evidence="4">non-specific protein-tyrosine kinase</fullName>
        <ecNumber evidence="4">2.7.10.2</ecNumber>
    </recommendedName>
</protein>
<feature type="domain" description="AAA" evidence="18">
    <location>
        <begin position="590"/>
        <end position="758"/>
    </location>
</feature>
<evidence type="ECO:0000256" key="7">
    <source>
        <dbReference type="ARBA" id="ARBA00022679"/>
    </source>
</evidence>
<evidence type="ECO:0000256" key="1">
    <source>
        <dbReference type="ARBA" id="ARBA00004429"/>
    </source>
</evidence>
<dbReference type="GO" id="GO:0005886">
    <property type="term" value="C:plasma membrane"/>
    <property type="evidence" value="ECO:0007669"/>
    <property type="project" value="UniProtKB-SubCell"/>
</dbReference>
<comment type="catalytic activity">
    <reaction evidence="15">
        <text>L-tyrosyl-[protein] + ATP = O-phospho-L-tyrosyl-[protein] + ADP + H(+)</text>
        <dbReference type="Rhea" id="RHEA:10596"/>
        <dbReference type="Rhea" id="RHEA-COMP:10136"/>
        <dbReference type="Rhea" id="RHEA-COMP:20101"/>
        <dbReference type="ChEBI" id="CHEBI:15378"/>
        <dbReference type="ChEBI" id="CHEBI:30616"/>
        <dbReference type="ChEBI" id="CHEBI:46858"/>
        <dbReference type="ChEBI" id="CHEBI:61978"/>
        <dbReference type="ChEBI" id="CHEBI:456216"/>
        <dbReference type="EC" id="2.7.10.2"/>
    </reaction>
</comment>
<name>A0A379EBN9_9PORP</name>
<keyword evidence="9" id="KW-0547">Nucleotide-binding</keyword>
<sequence length="807" mass="91954">MDEIKNAYNEGIDSNESFDLKMLIDKYIIHWKWFLFSIFLCLLGAYLYLRYTPKQYEVSASILFKEEKNRGGSNPAADFINLQNFGFSTTSNVANELEILRSKSLIKKTVVSIDAHIDYLVKGKVASSYLFFNQPVRISTSGIDLEKIKNAFRFTAKINKEGSVLVKWVDEEKKEISQTFSQFPATFASPVGVLSLYKEEGRNWDDHVGETIYITVNPPINKAKDLLRRISVSLTDKRSSVVSLRFRTLDREWGEFFIRKLIDTYNEESNLDKNTVAQKTEEFINDRLSIIGRELGNTEKQLESTKRSAGLTTIKDLEVIVKGKSEIDQQLVKVNTQLKIMEYLQDYVQDLNNKDQVIPSNVGLEDLSLTSLIDQYNIAIIERNQLARTVSDHSPLMLQKNESLKHLRSNVLASINSAYKGLRITEKGIKQQANKFNSQISSAPTQERILVDINRQQEIQAQLFLMLMQKREENSIAMAATADNAKIIDDALASSMPVSPRKNLVLLSALILGFVIPVLIFFLLDFFRTKIESRREIERLSKMPIWGDVPFEKNSLKDSIQVKKDDNGVMAEVFRTLRTNIQFSLQEEDQVILFTSTKSGEGKSFISSNLAVSLALLGKKVIIIGMDIRNPQLHSIFQFQVPPKGLTNLIAEKSLDYEAYLSYSKQTENLHILNAGAIPPNPAELLDRPILKDILEKMRRNYDYIIIDSAPAGLVVDTLIVAKYADATVYVCRENYTERGVFGLINSLYLEKKFKNPGLVINGVDLKKMNRSYYGYGRQYGYGYGQEEKKTEGFLHSLFSKLKRNKN</sequence>
<keyword evidence="6" id="KW-0997">Cell inner membrane</keyword>
<comment type="similarity">
    <text evidence="3">Belongs to the etk/wzc family.</text>
</comment>
<evidence type="ECO:0000313" key="20">
    <source>
        <dbReference type="EMBL" id="SUB89772.1"/>
    </source>
</evidence>
<dbReference type="PANTHER" id="PTHR32309:SF13">
    <property type="entry name" value="FERRIC ENTEROBACTIN TRANSPORT PROTEIN FEPE"/>
    <property type="match status" value="1"/>
</dbReference>
<gene>
    <name evidence="20" type="ORF">NCTC11632_01901</name>
</gene>
<dbReference type="InterPro" id="IPR003856">
    <property type="entry name" value="LPS_length_determ_N"/>
</dbReference>
<dbReference type="GO" id="GO:0042802">
    <property type="term" value="F:identical protein binding"/>
    <property type="evidence" value="ECO:0007669"/>
    <property type="project" value="UniProtKB-ARBA"/>
</dbReference>
<keyword evidence="5" id="KW-1003">Cell membrane</keyword>
<evidence type="ECO:0000256" key="4">
    <source>
        <dbReference type="ARBA" id="ARBA00011903"/>
    </source>
</evidence>
<evidence type="ECO:0000313" key="21">
    <source>
        <dbReference type="Proteomes" id="UP000254156"/>
    </source>
</evidence>
<dbReference type="SUPFAM" id="SSF52540">
    <property type="entry name" value="P-loop containing nucleoside triphosphate hydrolases"/>
    <property type="match status" value="1"/>
</dbReference>
<feature type="domain" description="Polysaccharide chain length determinant N-terminal" evidence="17">
    <location>
        <begin position="17"/>
        <end position="110"/>
    </location>
</feature>
<keyword evidence="10 20" id="KW-0418">Kinase</keyword>
<dbReference type="GO" id="GO:0005524">
    <property type="term" value="F:ATP binding"/>
    <property type="evidence" value="ECO:0007669"/>
    <property type="project" value="UniProtKB-KW"/>
</dbReference>
<dbReference type="Pfam" id="PF13807">
    <property type="entry name" value="GNVR"/>
    <property type="match status" value="1"/>
</dbReference>
<evidence type="ECO:0000256" key="14">
    <source>
        <dbReference type="ARBA" id="ARBA00023137"/>
    </source>
</evidence>
<evidence type="ECO:0000256" key="8">
    <source>
        <dbReference type="ARBA" id="ARBA00022692"/>
    </source>
</evidence>
<evidence type="ECO:0000259" key="17">
    <source>
        <dbReference type="Pfam" id="PF02706"/>
    </source>
</evidence>
<comment type="subcellular location">
    <subcellularLocation>
        <location evidence="1">Cell inner membrane</location>
        <topology evidence="1">Multi-pass membrane protein</topology>
    </subcellularLocation>
</comment>
<feature type="transmembrane region" description="Helical" evidence="16">
    <location>
        <begin position="504"/>
        <end position="527"/>
    </location>
</feature>
<evidence type="ECO:0000256" key="12">
    <source>
        <dbReference type="ARBA" id="ARBA00022989"/>
    </source>
</evidence>
<evidence type="ECO:0000256" key="15">
    <source>
        <dbReference type="ARBA" id="ARBA00051245"/>
    </source>
</evidence>
<dbReference type="PANTHER" id="PTHR32309">
    <property type="entry name" value="TYROSINE-PROTEIN KINASE"/>
    <property type="match status" value="1"/>
</dbReference>
<dbReference type="InterPro" id="IPR025669">
    <property type="entry name" value="AAA_dom"/>
</dbReference>
<evidence type="ECO:0000256" key="11">
    <source>
        <dbReference type="ARBA" id="ARBA00022840"/>
    </source>
</evidence>
<keyword evidence="14" id="KW-0829">Tyrosine-protein kinase</keyword>
<keyword evidence="11" id="KW-0067">ATP-binding</keyword>
<dbReference type="InterPro" id="IPR005702">
    <property type="entry name" value="Wzc-like_C"/>
</dbReference>
<dbReference type="RefSeq" id="WP_025004248.1">
    <property type="nucleotide sequence ID" value="NZ_UGTF01000002.1"/>
</dbReference>
<dbReference type="Gene3D" id="3.40.50.300">
    <property type="entry name" value="P-loop containing nucleotide triphosphate hydrolases"/>
    <property type="match status" value="1"/>
</dbReference>
<dbReference type="InterPro" id="IPR027417">
    <property type="entry name" value="P-loop_NTPase"/>
</dbReference>
<organism evidence="20 21">
    <name type="scientific">Porphyromonas macacae</name>
    <dbReference type="NCBI Taxonomy" id="28115"/>
    <lineage>
        <taxon>Bacteria</taxon>
        <taxon>Pseudomonadati</taxon>
        <taxon>Bacteroidota</taxon>
        <taxon>Bacteroidia</taxon>
        <taxon>Bacteroidales</taxon>
        <taxon>Porphyromonadaceae</taxon>
        <taxon>Porphyromonas</taxon>
    </lineage>
</organism>
<dbReference type="GO" id="GO:0004715">
    <property type="term" value="F:non-membrane spanning protein tyrosine kinase activity"/>
    <property type="evidence" value="ECO:0007669"/>
    <property type="project" value="UniProtKB-EC"/>
</dbReference>
<dbReference type="Pfam" id="PF02706">
    <property type="entry name" value="Wzz"/>
    <property type="match status" value="1"/>
</dbReference>
<evidence type="ECO:0000256" key="6">
    <source>
        <dbReference type="ARBA" id="ARBA00022519"/>
    </source>
</evidence>
<dbReference type="Pfam" id="PF13614">
    <property type="entry name" value="AAA_31"/>
    <property type="match status" value="1"/>
</dbReference>
<evidence type="ECO:0000256" key="2">
    <source>
        <dbReference type="ARBA" id="ARBA00007316"/>
    </source>
</evidence>
<dbReference type="CDD" id="cd05387">
    <property type="entry name" value="BY-kinase"/>
    <property type="match status" value="1"/>
</dbReference>
<evidence type="ECO:0000259" key="18">
    <source>
        <dbReference type="Pfam" id="PF13614"/>
    </source>
</evidence>
<evidence type="ECO:0000256" key="5">
    <source>
        <dbReference type="ARBA" id="ARBA00022475"/>
    </source>
</evidence>
<evidence type="ECO:0000256" key="10">
    <source>
        <dbReference type="ARBA" id="ARBA00022777"/>
    </source>
</evidence>
<keyword evidence="7 20" id="KW-0808">Transferase</keyword>
<evidence type="ECO:0000256" key="3">
    <source>
        <dbReference type="ARBA" id="ARBA00008883"/>
    </source>
</evidence>
<dbReference type="EMBL" id="UGTF01000002">
    <property type="protein sequence ID" value="SUB89772.1"/>
    <property type="molecule type" value="Genomic_DNA"/>
</dbReference>
<proteinExistence type="inferred from homology"/>
<keyword evidence="12 16" id="KW-1133">Transmembrane helix</keyword>
<keyword evidence="8 16" id="KW-0812">Transmembrane</keyword>
<dbReference type="Proteomes" id="UP000254156">
    <property type="component" value="Unassembled WGS sequence"/>
</dbReference>